<reference evidence="2" key="1">
    <citation type="submission" date="2023-08" db="EMBL/GenBank/DDBJ databases">
        <authorList>
            <person name="Chen Y."/>
            <person name="Shah S."/>
            <person name="Dougan E. K."/>
            <person name="Thang M."/>
            <person name="Chan C."/>
        </authorList>
    </citation>
    <scope>NUCLEOTIDE SEQUENCE</scope>
</reference>
<dbReference type="EMBL" id="CAUJNA010000002">
    <property type="protein sequence ID" value="CAJ1370139.1"/>
    <property type="molecule type" value="Genomic_DNA"/>
</dbReference>
<name>A0AA36MFQ4_9DINO</name>
<accession>A0AA36MFQ4</accession>
<organism evidence="2 3">
    <name type="scientific">Effrenium voratum</name>
    <dbReference type="NCBI Taxonomy" id="2562239"/>
    <lineage>
        <taxon>Eukaryota</taxon>
        <taxon>Sar</taxon>
        <taxon>Alveolata</taxon>
        <taxon>Dinophyceae</taxon>
        <taxon>Suessiales</taxon>
        <taxon>Symbiodiniaceae</taxon>
        <taxon>Effrenium</taxon>
    </lineage>
</organism>
<gene>
    <name evidence="2" type="ORF">EVOR1521_LOCUS780</name>
</gene>
<evidence type="ECO:0000256" key="1">
    <source>
        <dbReference type="SAM" id="MobiDB-lite"/>
    </source>
</evidence>
<dbReference type="Proteomes" id="UP001178507">
    <property type="component" value="Unassembled WGS sequence"/>
</dbReference>
<protein>
    <submittedName>
        <fullName evidence="2">Uncharacterized protein</fullName>
    </submittedName>
</protein>
<evidence type="ECO:0000313" key="2">
    <source>
        <dbReference type="EMBL" id="CAJ1370139.1"/>
    </source>
</evidence>
<keyword evidence="3" id="KW-1185">Reference proteome</keyword>
<sequence length="219" mass="24110">MRSLPMACVLRVDQDADVQLLRALEEDLDRIHASNWEVKAVFVNVASGKAEHQREERDELAEQWLQVAETIATLKPPVFGVAMGEVFMPGIRVLDACDLVLATRTHPGTHINHVLPPMEIQTFCLSLIEGLSGLTPAELQDTKLHLVQSKILARLPNPTLRAHEQASASALSASQKSSSERSEEENAGRISDRERMSDSSGALDEDQILLFLDGMPLSL</sequence>
<feature type="compositionally biased region" description="Low complexity" evidence="1">
    <location>
        <begin position="165"/>
        <end position="177"/>
    </location>
</feature>
<comment type="caution">
    <text evidence="2">The sequence shown here is derived from an EMBL/GenBank/DDBJ whole genome shotgun (WGS) entry which is preliminary data.</text>
</comment>
<proteinExistence type="predicted"/>
<evidence type="ECO:0000313" key="3">
    <source>
        <dbReference type="Proteomes" id="UP001178507"/>
    </source>
</evidence>
<dbReference type="AlphaFoldDB" id="A0AA36MFQ4"/>
<feature type="compositionally biased region" description="Basic and acidic residues" evidence="1">
    <location>
        <begin position="178"/>
        <end position="197"/>
    </location>
</feature>
<feature type="region of interest" description="Disordered" evidence="1">
    <location>
        <begin position="163"/>
        <end position="201"/>
    </location>
</feature>